<reference evidence="1" key="2">
    <citation type="journal article" date="2007" name="Science">
        <title>Draft genome sequence of the sexually transmitted pathogen Trichomonas vaginalis.</title>
        <authorList>
            <person name="Carlton J.M."/>
            <person name="Hirt R.P."/>
            <person name="Silva J.C."/>
            <person name="Delcher A.L."/>
            <person name="Schatz M."/>
            <person name="Zhao Q."/>
            <person name="Wortman J.R."/>
            <person name="Bidwell S.L."/>
            <person name="Alsmark U.C.M."/>
            <person name="Besteiro S."/>
            <person name="Sicheritz-Ponten T."/>
            <person name="Noel C.J."/>
            <person name="Dacks J.B."/>
            <person name="Foster P.G."/>
            <person name="Simillion C."/>
            <person name="Van de Peer Y."/>
            <person name="Miranda-Saavedra D."/>
            <person name="Barton G.J."/>
            <person name="Westrop G.D."/>
            <person name="Mueller S."/>
            <person name="Dessi D."/>
            <person name="Fiori P.L."/>
            <person name="Ren Q."/>
            <person name="Paulsen I."/>
            <person name="Zhang H."/>
            <person name="Bastida-Corcuera F.D."/>
            <person name="Simoes-Barbosa A."/>
            <person name="Brown M.T."/>
            <person name="Hayes R.D."/>
            <person name="Mukherjee M."/>
            <person name="Okumura C.Y."/>
            <person name="Schneider R."/>
            <person name="Smith A.J."/>
            <person name="Vanacova S."/>
            <person name="Villalvazo M."/>
            <person name="Haas B.J."/>
            <person name="Pertea M."/>
            <person name="Feldblyum T.V."/>
            <person name="Utterback T.R."/>
            <person name="Shu C.L."/>
            <person name="Osoegawa K."/>
            <person name="de Jong P.J."/>
            <person name="Hrdy I."/>
            <person name="Horvathova L."/>
            <person name="Zubacova Z."/>
            <person name="Dolezal P."/>
            <person name="Malik S.B."/>
            <person name="Logsdon J.M. Jr."/>
            <person name="Henze K."/>
            <person name="Gupta A."/>
            <person name="Wang C.C."/>
            <person name="Dunne R.L."/>
            <person name="Upcroft J.A."/>
            <person name="Upcroft P."/>
            <person name="White O."/>
            <person name="Salzberg S.L."/>
            <person name="Tang P."/>
            <person name="Chiu C.-H."/>
            <person name="Lee Y.-S."/>
            <person name="Embley T.M."/>
            <person name="Coombs G.H."/>
            <person name="Mottram J.C."/>
            <person name="Tachezy J."/>
            <person name="Fraser-Liggett C.M."/>
            <person name="Johnson P.J."/>
        </authorList>
    </citation>
    <scope>NUCLEOTIDE SEQUENCE [LARGE SCALE GENOMIC DNA]</scope>
    <source>
        <strain evidence="1">G3</strain>
    </source>
</reference>
<dbReference type="Gene3D" id="3.80.10.10">
    <property type="entry name" value="Ribonuclease Inhibitor"/>
    <property type="match status" value="4"/>
</dbReference>
<keyword evidence="2" id="KW-1185">Reference proteome</keyword>
<dbReference type="STRING" id="5722.A2DYC2"/>
<dbReference type="InterPro" id="IPR032675">
    <property type="entry name" value="LRR_dom_sf"/>
</dbReference>
<dbReference type="InParanoid" id="A2DYC2"/>
<organism evidence="1 2">
    <name type="scientific">Trichomonas vaginalis (strain ATCC PRA-98 / G3)</name>
    <dbReference type="NCBI Taxonomy" id="412133"/>
    <lineage>
        <taxon>Eukaryota</taxon>
        <taxon>Metamonada</taxon>
        <taxon>Parabasalia</taxon>
        <taxon>Trichomonadida</taxon>
        <taxon>Trichomonadidae</taxon>
        <taxon>Trichomonas</taxon>
    </lineage>
</organism>
<dbReference type="RefSeq" id="XP_001326822.1">
    <property type="nucleotide sequence ID" value="XM_001326787.1"/>
</dbReference>
<dbReference type="KEGG" id="tva:4772591"/>
<dbReference type="PANTHER" id="PTHR45661:SF3">
    <property type="entry name" value="IG-LIKE DOMAIN-CONTAINING PROTEIN"/>
    <property type="match status" value="1"/>
</dbReference>
<dbReference type="PANTHER" id="PTHR45661">
    <property type="entry name" value="SURFACE ANTIGEN"/>
    <property type="match status" value="1"/>
</dbReference>
<dbReference type="SMR" id="A2DYC2"/>
<reference evidence="1" key="1">
    <citation type="submission" date="2006-10" db="EMBL/GenBank/DDBJ databases">
        <authorList>
            <person name="Amadeo P."/>
            <person name="Zhao Q."/>
            <person name="Wortman J."/>
            <person name="Fraser-Liggett C."/>
            <person name="Carlton J."/>
        </authorList>
    </citation>
    <scope>NUCLEOTIDE SEQUENCE</scope>
    <source>
        <strain evidence="1">G3</strain>
    </source>
</reference>
<dbReference type="VEuPathDB" id="TrichDB:TVAG_393260"/>
<dbReference type="EMBL" id="DS113268">
    <property type="protein sequence ID" value="EAY14599.1"/>
    <property type="molecule type" value="Genomic_DNA"/>
</dbReference>
<accession>A2DYC2</accession>
<name>A2DYC2_TRIV3</name>
<dbReference type="SUPFAM" id="SSF52058">
    <property type="entry name" value="L domain-like"/>
    <property type="match status" value="2"/>
</dbReference>
<evidence type="ECO:0000313" key="1">
    <source>
        <dbReference type="EMBL" id="EAY14599.1"/>
    </source>
</evidence>
<evidence type="ECO:0000313" key="2">
    <source>
        <dbReference type="Proteomes" id="UP000001542"/>
    </source>
</evidence>
<sequence length="800" mass="88134">MTLIPSKFYYNSGTQLKDVKMSDPDLIISSECLEIYGNNKRDYCFLQCKDTLKSFSFQPNPKLVTIGPYAFYNCIKLERIDLSSCTMLTSIKTYAFCQCTSVTELLLPKGLQYIMQFAFSNLKIQTVTIPASVLKIYDHGIADMTTLTSIIFKEGSKLDSLSNNAFFSTKLTEFKVPESVSSIMGTFLNGVRTMRTINVHQNNKFFVTSDSCAVYTKDYRVLSIFAASSVSTYVIDSRCTSINYGAFISCQCTSITIPSSVTQIGGYAFCGSSNIKQITLPPSITRIEASCFSGSGLTSIDIPDKVKYIGAYAFSLNTFLKTVLLPENLTEVGGGAFPSSNDINFTFKGNSSITIDNQMLMISKDNSSISMLLKPDTVQITLPIQTKEIKSSAFSGKKSLTTIKCDGISEIDTIGDYAFFSCTSLKSIPYFPKLKTIGIHAFSYTILSSEFLFPESFTSLGEYSFSNIVTLPSISFASTAKTLTISNYAFFGCTSLSRASFDECTSNISLGMNVFTDCSSLIMFRVSSHMKSIDSGCLMNCGIRTITFENSETSFDSLPSMFMKGCTNIEEILIPNNIVTIGTECFSGTSIRTIKIPDSVESLLSNCFSGCQSLEHVDISSTCNLASISPAIFEQCTSLSYISDFVSSKFVCQNSTIYDSNFKSVYLHAPTCKDNYISFDRRLVKVEESAFINSAYIEFVVFVDNSVVSIGKRAFESCTRLKQISIPSSVTFIGEDAFTNCESLRCGVLFQNKSKQFVEYLLKSGLPKSAILRCEAFSCIVNKNSNFAISLTLIAVFILM</sequence>
<dbReference type="InterPro" id="IPR053139">
    <property type="entry name" value="Surface_bspA-like"/>
</dbReference>
<dbReference type="Pfam" id="PF13306">
    <property type="entry name" value="LRR_5"/>
    <property type="match status" value="6"/>
</dbReference>
<proteinExistence type="predicted"/>
<dbReference type="InterPro" id="IPR026906">
    <property type="entry name" value="LRR_5"/>
</dbReference>
<dbReference type="AlphaFoldDB" id="A2DYC2"/>
<dbReference type="Proteomes" id="UP000001542">
    <property type="component" value="Unassembled WGS sequence"/>
</dbReference>
<dbReference type="VEuPathDB" id="TrichDB:TVAGG3_0281810"/>
<protein>
    <submittedName>
        <fullName evidence="1">Surface antigen BspA-like</fullName>
    </submittedName>
</protein>
<gene>
    <name evidence="1" type="ORF">TVAG_393260</name>
</gene>